<keyword evidence="14" id="KW-1185">Reference proteome</keyword>
<dbReference type="AlphaFoldDB" id="A0A232EWU9"/>
<evidence type="ECO:0000313" key="13">
    <source>
        <dbReference type="EMBL" id="OXU22822.1"/>
    </source>
</evidence>
<evidence type="ECO:0000259" key="12">
    <source>
        <dbReference type="PROSITE" id="PS51292"/>
    </source>
</evidence>
<protein>
    <recommendedName>
        <fullName evidence="12">RING-CH-type domain-containing protein</fullName>
    </recommendedName>
</protein>
<dbReference type="GO" id="GO:0004842">
    <property type="term" value="F:ubiquitin-protein transferase activity"/>
    <property type="evidence" value="ECO:0007669"/>
    <property type="project" value="TreeGrafter"/>
</dbReference>
<keyword evidence="6" id="KW-0833">Ubl conjugation pathway</keyword>
<accession>A0A232EWU9</accession>
<keyword evidence="3 11" id="KW-0812">Transmembrane</keyword>
<dbReference type="EMBL" id="NNAY01001819">
    <property type="protein sequence ID" value="OXU22822.1"/>
    <property type="molecule type" value="Genomic_DNA"/>
</dbReference>
<keyword evidence="2" id="KW-0808">Transferase</keyword>
<evidence type="ECO:0000256" key="10">
    <source>
        <dbReference type="SAM" id="MobiDB-lite"/>
    </source>
</evidence>
<dbReference type="Pfam" id="PF12906">
    <property type="entry name" value="RINGv"/>
    <property type="match status" value="1"/>
</dbReference>
<evidence type="ECO:0000256" key="3">
    <source>
        <dbReference type="ARBA" id="ARBA00022692"/>
    </source>
</evidence>
<dbReference type="STRING" id="543379.A0A232EWU9"/>
<keyword evidence="5" id="KW-0863">Zinc-finger</keyword>
<dbReference type="PANTHER" id="PTHR46065:SF3">
    <property type="entry name" value="FI20425P1"/>
    <property type="match status" value="1"/>
</dbReference>
<dbReference type="SMART" id="SM00744">
    <property type="entry name" value="RINGv"/>
    <property type="match status" value="1"/>
</dbReference>
<evidence type="ECO:0000256" key="8">
    <source>
        <dbReference type="ARBA" id="ARBA00022989"/>
    </source>
</evidence>
<keyword evidence="8 11" id="KW-1133">Transmembrane helix</keyword>
<name>A0A232EWU9_9HYME</name>
<reference evidence="13 14" key="1">
    <citation type="journal article" date="2017" name="Curr. Biol.">
        <title>The Evolution of Venom by Co-option of Single-Copy Genes.</title>
        <authorList>
            <person name="Martinson E.O."/>
            <person name="Mrinalini"/>
            <person name="Kelkar Y.D."/>
            <person name="Chang C.H."/>
            <person name="Werren J.H."/>
        </authorList>
    </citation>
    <scope>NUCLEOTIDE SEQUENCE [LARGE SCALE GENOMIC DNA]</scope>
    <source>
        <strain evidence="13 14">Alberta</strain>
        <tissue evidence="13">Whole body</tissue>
    </source>
</reference>
<feature type="transmembrane region" description="Helical" evidence="11">
    <location>
        <begin position="234"/>
        <end position="258"/>
    </location>
</feature>
<evidence type="ECO:0000256" key="9">
    <source>
        <dbReference type="ARBA" id="ARBA00023136"/>
    </source>
</evidence>
<dbReference type="PROSITE" id="PS51292">
    <property type="entry name" value="ZF_RING_CH"/>
    <property type="match status" value="1"/>
</dbReference>
<evidence type="ECO:0000313" key="14">
    <source>
        <dbReference type="Proteomes" id="UP000215335"/>
    </source>
</evidence>
<feature type="domain" description="RING-CH-type" evidence="12">
    <location>
        <begin position="84"/>
        <end position="173"/>
    </location>
</feature>
<dbReference type="SUPFAM" id="SSF57850">
    <property type="entry name" value="RING/U-box"/>
    <property type="match status" value="1"/>
</dbReference>
<feature type="transmembrane region" description="Helical" evidence="11">
    <location>
        <begin position="202"/>
        <end position="222"/>
    </location>
</feature>
<evidence type="ECO:0000256" key="7">
    <source>
        <dbReference type="ARBA" id="ARBA00022833"/>
    </source>
</evidence>
<keyword evidence="4" id="KW-0479">Metal-binding</keyword>
<evidence type="ECO:0000256" key="5">
    <source>
        <dbReference type="ARBA" id="ARBA00022771"/>
    </source>
</evidence>
<evidence type="ECO:0000256" key="6">
    <source>
        <dbReference type="ARBA" id="ARBA00022786"/>
    </source>
</evidence>
<dbReference type="Gene3D" id="3.30.40.10">
    <property type="entry name" value="Zinc/RING finger domain, C3HC4 (zinc finger)"/>
    <property type="match status" value="1"/>
</dbReference>
<proteinExistence type="predicted"/>
<evidence type="ECO:0000256" key="11">
    <source>
        <dbReference type="SAM" id="Phobius"/>
    </source>
</evidence>
<dbReference type="GO" id="GO:0008270">
    <property type="term" value="F:zinc ion binding"/>
    <property type="evidence" value="ECO:0007669"/>
    <property type="project" value="UniProtKB-KW"/>
</dbReference>
<evidence type="ECO:0000256" key="1">
    <source>
        <dbReference type="ARBA" id="ARBA00004141"/>
    </source>
</evidence>
<gene>
    <name evidence="13" type="ORF">TSAR_010982</name>
</gene>
<dbReference type="OrthoDB" id="264354at2759"/>
<keyword evidence="9 11" id="KW-0472">Membrane</keyword>
<evidence type="ECO:0000256" key="4">
    <source>
        <dbReference type="ARBA" id="ARBA00022723"/>
    </source>
</evidence>
<evidence type="ECO:0000256" key="2">
    <source>
        <dbReference type="ARBA" id="ARBA00022679"/>
    </source>
</evidence>
<comment type="subcellular location">
    <subcellularLocation>
        <location evidence="1">Membrane</location>
        <topology evidence="1">Multi-pass membrane protein</topology>
    </subcellularLocation>
</comment>
<dbReference type="PANTHER" id="PTHR46065">
    <property type="entry name" value="E3 UBIQUITIN-PROTEIN LIGASE MARCH 2/3 FAMILY MEMBER"/>
    <property type="match status" value="1"/>
</dbReference>
<feature type="region of interest" description="Disordered" evidence="10">
    <location>
        <begin position="28"/>
        <end position="63"/>
    </location>
</feature>
<dbReference type="GO" id="GO:0016020">
    <property type="term" value="C:membrane"/>
    <property type="evidence" value="ECO:0007669"/>
    <property type="project" value="UniProtKB-SubCell"/>
</dbReference>
<dbReference type="InterPro" id="IPR011016">
    <property type="entry name" value="Znf_RING-CH"/>
</dbReference>
<dbReference type="InterPro" id="IPR013083">
    <property type="entry name" value="Znf_RING/FYVE/PHD"/>
</dbReference>
<keyword evidence="7" id="KW-0862">Zinc</keyword>
<organism evidence="13 14">
    <name type="scientific">Trichomalopsis sarcophagae</name>
    <dbReference type="NCBI Taxonomy" id="543379"/>
    <lineage>
        <taxon>Eukaryota</taxon>
        <taxon>Metazoa</taxon>
        <taxon>Ecdysozoa</taxon>
        <taxon>Arthropoda</taxon>
        <taxon>Hexapoda</taxon>
        <taxon>Insecta</taxon>
        <taxon>Pterygota</taxon>
        <taxon>Neoptera</taxon>
        <taxon>Endopterygota</taxon>
        <taxon>Hymenoptera</taxon>
        <taxon>Apocrita</taxon>
        <taxon>Proctotrupomorpha</taxon>
        <taxon>Chalcidoidea</taxon>
        <taxon>Pteromalidae</taxon>
        <taxon>Pteromalinae</taxon>
        <taxon>Trichomalopsis</taxon>
    </lineage>
</organism>
<sequence length="311" mass="34859">MSLHGESPLSDTEGEEIQAIAYETFSEVSASCGSAQQNPINHRDKTNDDDGVTEVQPREKSARSFAKKADFVDKINDDVATTSSTSSNNDICRICHMGNSTSTQSLLGEHGNRDANRNAASRTSSCNLNLGLLVSACRCRGTVGLVHTKCLERWLTESGHTRCELCGYRYATIRVPRHGILRSILIWIKTFVATRQMLLDSLYLVVTTPLAVFSAYVCAMTLKMALENRIGDIPWTIVAMLPTCSLTLVAYWGWLLTLQRLHGRRWRQYWQSNFIVQLVPDSPILANQSSEDLDFQQEDVYEDVPDIFNMI</sequence>
<dbReference type="GO" id="GO:0016567">
    <property type="term" value="P:protein ubiquitination"/>
    <property type="evidence" value="ECO:0007669"/>
    <property type="project" value="TreeGrafter"/>
</dbReference>
<feature type="compositionally biased region" description="Polar residues" evidence="10">
    <location>
        <begin position="28"/>
        <end position="40"/>
    </location>
</feature>
<comment type="caution">
    <text evidence="13">The sequence shown here is derived from an EMBL/GenBank/DDBJ whole genome shotgun (WGS) entry which is preliminary data.</text>
</comment>
<dbReference type="Proteomes" id="UP000215335">
    <property type="component" value="Unassembled WGS sequence"/>
</dbReference>